<evidence type="ECO:0000256" key="1">
    <source>
        <dbReference type="ARBA" id="ARBA00007125"/>
    </source>
</evidence>
<evidence type="ECO:0000313" key="4">
    <source>
        <dbReference type="Proteomes" id="UP001198983"/>
    </source>
</evidence>
<dbReference type="InterPro" id="IPR050273">
    <property type="entry name" value="GppA/Ppx_hydrolase"/>
</dbReference>
<gene>
    <name evidence="3" type="ORF">JW646_02455</name>
</gene>
<dbReference type="RefSeq" id="WP_228416458.1">
    <property type="nucleotide sequence ID" value="NZ_CP081135.1"/>
</dbReference>
<comment type="similarity">
    <text evidence="1">Belongs to the GppA/Ppx family.</text>
</comment>
<feature type="domain" description="Ppx/GppA phosphatase N-terminal" evidence="2">
    <location>
        <begin position="18"/>
        <end position="301"/>
    </location>
</feature>
<organism evidence="3 4">
    <name type="scientific">Terrisporobacter hibernicus</name>
    <dbReference type="NCBI Taxonomy" id="2813371"/>
    <lineage>
        <taxon>Bacteria</taxon>
        <taxon>Bacillati</taxon>
        <taxon>Bacillota</taxon>
        <taxon>Clostridia</taxon>
        <taxon>Peptostreptococcales</taxon>
        <taxon>Peptostreptococcaceae</taxon>
        <taxon>Terrisporobacter</taxon>
    </lineage>
</organism>
<dbReference type="PANTHER" id="PTHR30005">
    <property type="entry name" value="EXOPOLYPHOSPHATASE"/>
    <property type="match status" value="1"/>
</dbReference>
<evidence type="ECO:0000313" key="3">
    <source>
        <dbReference type="EMBL" id="UEL48335.1"/>
    </source>
</evidence>
<dbReference type="Pfam" id="PF02541">
    <property type="entry name" value="Ppx-GppA"/>
    <property type="match status" value="1"/>
</dbReference>
<accession>A0AAX2ZIL4</accession>
<dbReference type="InterPro" id="IPR003695">
    <property type="entry name" value="Ppx_GppA_N"/>
</dbReference>
<dbReference type="SUPFAM" id="SSF53067">
    <property type="entry name" value="Actin-like ATPase domain"/>
    <property type="match status" value="2"/>
</dbReference>
<dbReference type="InterPro" id="IPR043129">
    <property type="entry name" value="ATPase_NBD"/>
</dbReference>
<protein>
    <recommendedName>
        <fullName evidence="2">Ppx/GppA phosphatase N-terminal domain-containing protein</fullName>
    </recommendedName>
</protein>
<name>A0AAX2ZIL4_9FIRM</name>
<keyword evidence="4" id="KW-1185">Reference proteome</keyword>
<dbReference type="Gene3D" id="3.30.420.40">
    <property type="match status" value="1"/>
</dbReference>
<evidence type="ECO:0000259" key="2">
    <source>
        <dbReference type="Pfam" id="PF02541"/>
    </source>
</evidence>
<dbReference type="EMBL" id="CP081135">
    <property type="protein sequence ID" value="UEL48335.1"/>
    <property type="molecule type" value="Genomic_DNA"/>
</dbReference>
<proteinExistence type="inferred from homology"/>
<dbReference type="Gene3D" id="3.30.420.150">
    <property type="entry name" value="Exopolyphosphatase. Domain 2"/>
    <property type="match status" value="1"/>
</dbReference>
<dbReference type="CDD" id="cd24052">
    <property type="entry name" value="ASKHA_NBD_HpPPX-GppA-like"/>
    <property type="match status" value="1"/>
</dbReference>
<dbReference type="AlphaFoldDB" id="A0AAX2ZIL4"/>
<dbReference type="Proteomes" id="UP001198983">
    <property type="component" value="Chromosome"/>
</dbReference>
<dbReference type="PANTHER" id="PTHR30005:SF0">
    <property type="entry name" value="RETROGRADE REGULATION PROTEIN 2"/>
    <property type="match status" value="1"/>
</dbReference>
<reference evidence="3 4" key="1">
    <citation type="journal article" date="2023" name="Int. J. Syst. Evol. Microbiol.">
        <title>Terrisporobacter hibernicus sp. nov., isolated from bovine faeces in Northern Ireland.</title>
        <authorList>
            <person name="Mitchell M."/>
            <person name="Nguyen S.V."/>
            <person name="Connor M."/>
            <person name="Fairley D.J."/>
            <person name="Donoghue O."/>
            <person name="Marshall H."/>
            <person name="Koolman L."/>
            <person name="McMullan G."/>
            <person name="Schaffer K.E."/>
            <person name="McGrath J.W."/>
            <person name="Fanning S."/>
        </authorList>
    </citation>
    <scope>NUCLEOTIDE SEQUENCE [LARGE SCALE GENOMIC DNA]</scope>
    <source>
        <strain evidence="3 4">MCA3</strain>
    </source>
</reference>
<sequence>MKTLGIIDIGSNSIKLIIVEINNNIHNEIFHKKFQTRLSDFVGRENKELSSEGMKNFFGIIFTFKKFCDDFNCDEIIAVATESLRQIKNSIDIINDISNSLDVRIRILSPSEECYYGYVSSIPQDLNNYVHLDIGGGSVEIGLVKDKILVKSVSIPMGALIITNNFHIKDGISNEEISHIKEYIFNKLKNILWINECKNLPTVIIGGSIKTIGRIHQKEYDIMSNIHGYELNYNDIEILLKKISPMSLEEIVSTTGISKSRGDILLGALIILSSLTSYFHSTKIIISKFTIREGIINDYVKNNYLF</sequence>
<dbReference type="GO" id="GO:0006357">
    <property type="term" value="P:regulation of transcription by RNA polymerase II"/>
    <property type="evidence" value="ECO:0007669"/>
    <property type="project" value="TreeGrafter"/>
</dbReference>
<dbReference type="KEGG" id="tem:JW646_02455"/>